<reference evidence="3" key="1">
    <citation type="journal article" date="2023" name="Mol. Biol. Evol.">
        <title>Third-Generation Sequencing Reveals the Adaptive Role of the Epigenome in Three Deep-Sea Polychaetes.</title>
        <authorList>
            <person name="Perez M."/>
            <person name="Aroh O."/>
            <person name="Sun Y."/>
            <person name="Lan Y."/>
            <person name="Juniper S.K."/>
            <person name="Young C.R."/>
            <person name="Angers B."/>
            <person name="Qian P.Y."/>
        </authorList>
    </citation>
    <scope>NUCLEOTIDE SEQUENCE</scope>
    <source>
        <strain evidence="3">P08H-3</strain>
    </source>
</reference>
<dbReference type="SUPFAM" id="SSF54695">
    <property type="entry name" value="POZ domain"/>
    <property type="match status" value="1"/>
</dbReference>
<dbReference type="Pfam" id="PF07707">
    <property type="entry name" value="BACK"/>
    <property type="match status" value="1"/>
</dbReference>
<dbReference type="InterPro" id="IPR051481">
    <property type="entry name" value="BTB-POZ/Galectin-3-binding"/>
</dbReference>
<feature type="region of interest" description="Disordered" evidence="1">
    <location>
        <begin position="453"/>
        <end position="474"/>
    </location>
</feature>
<dbReference type="PROSITE" id="PS50097">
    <property type="entry name" value="BTB"/>
    <property type="match status" value="1"/>
</dbReference>
<gene>
    <name evidence="3" type="ORF">LSH36_35g01039</name>
</gene>
<dbReference type="Pfam" id="PF00651">
    <property type="entry name" value="BTB"/>
    <property type="match status" value="1"/>
</dbReference>
<dbReference type="PANTHER" id="PTHR24410">
    <property type="entry name" value="HL07962P-RELATED"/>
    <property type="match status" value="1"/>
</dbReference>
<proteinExistence type="predicted"/>
<organism evidence="3 4">
    <name type="scientific">Paralvinella palmiformis</name>
    <dbReference type="NCBI Taxonomy" id="53620"/>
    <lineage>
        <taxon>Eukaryota</taxon>
        <taxon>Metazoa</taxon>
        <taxon>Spiralia</taxon>
        <taxon>Lophotrochozoa</taxon>
        <taxon>Annelida</taxon>
        <taxon>Polychaeta</taxon>
        <taxon>Sedentaria</taxon>
        <taxon>Canalipalpata</taxon>
        <taxon>Terebellida</taxon>
        <taxon>Terebelliformia</taxon>
        <taxon>Alvinellidae</taxon>
        <taxon>Paralvinella</taxon>
    </lineage>
</organism>
<evidence type="ECO:0000256" key="1">
    <source>
        <dbReference type="SAM" id="MobiDB-lite"/>
    </source>
</evidence>
<dbReference type="SMART" id="SM00225">
    <property type="entry name" value="BTB"/>
    <property type="match status" value="1"/>
</dbReference>
<dbReference type="SMART" id="SM00875">
    <property type="entry name" value="BACK"/>
    <property type="match status" value="1"/>
</dbReference>
<evidence type="ECO:0000259" key="2">
    <source>
        <dbReference type="PROSITE" id="PS50097"/>
    </source>
</evidence>
<accession>A0AAD9K8F9</accession>
<dbReference type="PANTHER" id="PTHR24410:SF41">
    <property type="entry name" value="HL07962P"/>
    <property type="match status" value="1"/>
</dbReference>
<evidence type="ECO:0000313" key="4">
    <source>
        <dbReference type="Proteomes" id="UP001208570"/>
    </source>
</evidence>
<dbReference type="InterPro" id="IPR000210">
    <property type="entry name" value="BTB/POZ_dom"/>
</dbReference>
<dbReference type="AlphaFoldDB" id="A0AAD9K8F9"/>
<dbReference type="Proteomes" id="UP001208570">
    <property type="component" value="Unassembled WGS sequence"/>
</dbReference>
<protein>
    <recommendedName>
        <fullName evidence="2">BTB domain-containing protein</fullName>
    </recommendedName>
</protein>
<evidence type="ECO:0000313" key="3">
    <source>
        <dbReference type="EMBL" id="KAK2166769.1"/>
    </source>
</evidence>
<feature type="domain" description="BTB" evidence="2">
    <location>
        <begin position="28"/>
        <end position="97"/>
    </location>
</feature>
<dbReference type="InterPro" id="IPR011333">
    <property type="entry name" value="SKP1/BTB/POZ_sf"/>
</dbReference>
<dbReference type="Gene3D" id="3.30.710.10">
    <property type="entry name" value="Potassium Channel Kv1.1, Chain A"/>
    <property type="match status" value="1"/>
</dbReference>
<comment type="caution">
    <text evidence="3">The sequence shown here is derived from an EMBL/GenBank/DDBJ whole genome shotgun (WGS) entry which is preliminary data.</text>
</comment>
<name>A0AAD9K8F9_9ANNE</name>
<sequence length="474" mass="54266">MPKKGKVIEMKDSMLQSLATMFNTPDLSDVIVCVGPHKFHLHKVLLMQSSVLKVMMSSKNWDDSKQTELKIHEEDFCIPHMEMFFKYFYTGEVMLTEKNVVPLLVLANKYDLHSLEEACEQFGADKVCEGTDLAQVLEWYFMALRVDLQHLQDRCRTFLLLNMTKVFRSALFLDLTIDQLILFLQESDMVVNAEVTLFLRLWKWLEHNAAGCTKKMEEFVVQLLPFVKFSMMNHDHLIAVEKRLRKVWPSREKFNLYFAGYLLDAYKFHAIPFHRRPRVGIGHLDHPRLYTDATTMTSCLCMLLPVSAEIIGETFSGKIPVSLSSADQGNVKMWGGQVSQAEGGAELEMWLMGEKVSINCIVDITVLIHKQVNGERLMEKLLHHCQLVERKVRCIQGPTHGGGTPVKFGVKLAEKIFQEDSPYLIQYQKKKCCILNIFVRHLQPDVPTCSNVQNDDLSSEEDDGSKLVDAADSL</sequence>
<dbReference type="Gene3D" id="1.25.40.420">
    <property type="match status" value="1"/>
</dbReference>
<dbReference type="InterPro" id="IPR011705">
    <property type="entry name" value="BACK"/>
</dbReference>
<keyword evidence="4" id="KW-1185">Reference proteome</keyword>
<dbReference type="EMBL" id="JAODUP010000035">
    <property type="protein sequence ID" value="KAK2166769.1"/>
    <property type="molecule type" value="Genomic_DNA"/>
</dbReference>